<evidence type="ECO:0000259" key="15">
    <source>
        <dbReference type="Pfam" id="PF01179"/>
    </source>
</evidence>
<organism evidence="18 19">
    <name type="scientific">Folsomia candida</name>
    <name type="common">Springtail</name>
    <dbReference type="NCBI Taxonomy" id="158441"/>
    <lineage>
        <taxon>Eukaryota</taxon>
        <taxon>Metazoa</taxon>
        <taxon>Ecdysozoa</taxon>
        <taxon>Arthropoda</taxon>
        <taxon>Hexapoda</taxon>
        <taxon>Collembola</taxon>
        <taxon>Entomobryomorpha</taxon>
        <taxon>Isotomoidea</taxon>
        <taxon>Isotomidae</taxon>
        <taxon>Proisotominae</taxon>
        <taxon>Folsomia</taxon>
    </lineage>
</organism>
<keyword evidence="19" id="KW-1185">Reference proteome</keyword>
<keyword evidence="8 13" id="KW-0560">Oxidoreductase</keyword>
<dbReference type="GO" id="GO:0009308">
    <property type="term" value="P:amine metabolic process"/>
    <property type="evidence" value="ECO:0007669"/>
    <property type="project" value="UniProtKB-UniRule"/>
</dbReference>
<comment type="PTM">
    <text evidence="12 13">Topaquinone (TPQ) is generated by copper-dependent autoxidation of a specific tyrosyl residue.</text>
</comment>
<dbReference type="OrthoDB" id="5379943at2759"/>
<dbReference type="Gene3D" id="3.10.450.40">
    <property type="match status" value="2"/>
</dbReference>
<keyword evidence="9 13" id="KW-0186">Copper</keyword>
<evidence type="ECO:0000313" key="18">
    <source>
        <dbReference type="EMBL" id="OXA47631.1"/>
    </source>
</evidence>
<proteinExistence type="inferred from homology"/>
<dbReference type="GO" id="GO:0048038">
    <property type="term" value="F:quinone binding"/>
    <property type="evidence" value="ECO:0007669"/>
    <property type="project" value="InterPro"/>
</dbReference>
<dbReference type="InterPro" id="IPR016182">
    <property type="entry name" value="Cu_amine_oxidase_N-reg"/>
</dbReference>
<dbReference type="InterPro" id="IPR015800">
    <property type="entry name" value="Cu_amine_oxidase_N2"/>
</dbReference>
<dbReference type="EMBL" id="LNIX01000013">
    <property type="protein sequence ID" value="OXA47631.1"/>
    <property type="molecule type" value="Genomic_DNA"/>
</dbReference>
<evidence type="ECO:0000256" key="1">
    <source>
        <dbReference type="ARBA" id="ARBA00001935"/>
    </source>
</evidence>
<evidence type="ECO:0000313" key="19">
    <source>
        <dbReference type="Proteomes" id="UP000198287"/>
    </source>
</evidence>
<dbReference type="InterPro" id="IPR015802">
    <property type="entry name" value="Cu_amine_oxidase_N3"/>
</dbReference>
<keyword evidence="14" id="KW-0472">Membrane</keyword>
<evidence type="ECO:0000256" key="5">
    <source>
        <dbReference type="ARBA" id="ARBA00011738"/>
    </source>
</evidence>
<dbReference type="GO" id="GO:0008131">
    <property type="term" value="F:primary methylamine oxidase activity"/>
    <property type="evidence" value="ECO:0007669"/>
    <property type="project" value="InterPro"/>
</dbReference>
<comment type="cofactor">
    <cofactor evidence="3">
        <name>Zn(2+)</name>
        <dbReference type="ChEBI" id="CHEBI:29105"/>
    </cofactor>
</comment>
<evidence type="ECO:0000256" key="2">
    <source>
        <dbReference type="ARBA" id="ARBA00001936"/>
    </source>
</evidence>
<feature type="domain" description="Copper amine oxidase catalytic" evidence="15">
    <location>
        <begin position="320"/>
        <end position="720"/>
    </location>
</feature>
<dbReference type="OMA" id="VMPCEVF"/>
<evidence type="ECO:0000259" key="16">
    <source>
        <dbReference type="Pfam" id="PF02727"/>
    </source>
</evidence>
<dbReference type="PANTHER" id="PTHR10638:SF86">
    <property type="entry name" value="COPPER AMINE OXIDASE 1-RELATED"/>
    <property type="match status" value="1"/>
</dbReference>
<keyword evidence="14" id="KW-1133">Transmembrane helix</keyword>
<evidence type="ECO:0000259" key="17">
    <source>
        <dbReference type="Pfam" id="PF02728"/>
    </source>
</evidence>
<comment type="caution">
    <text evidence="18">The sequence shown here is derived from an EMBL/GenBank/DDBJ whole genome shotgun (WGS) entry which is preliminary data.</text>
</comment>
<dbReference type="PANTHER" id="PTHR10638">
    <property type="entry name" value="COPPER AMINE OXIDASE"/>
    <property type="match status" value="1"/>
</dbReference>
<evidence type="ECO:0000256" key="13">
    <source>
        <dbReference type="RuleBase" id="RU000672"/>
    </source>
</evidence>
<evidence type="ECO:0000256" key="7">
    <source>
        <dbReference type="ARBA" id="ARBA00022772"/>
    </source>
</evidence>
<name>A0A226DSG7_FOLCA</name>
<dbReference type="Gene3D" id="2.70.98.20">
    <property type="entry name" value="Copper amine oxidase, catalytic domain"/>
    <property type="match status" value="1"/>
</dbReference>
<keyword evidence="6 13" id="KW-0479">Metal-binding</keyword>
<evidence type="ECO:0000256" key="4">
    <source>
        <dbReference type="ARBA" id="ARBA00007983"/>
    </source>
</evidence>
<comment type="cofactor">
    <cofactor evidence="13">
        <name>Cu cation</name>
        <dbReference type="ChEBI" id="CHEBI:23378"/>
    </cofactor>
    <text evidence="13">Contains 1 topaquinone per subunit.</text>
</comment>
<comment type="similarity">
    <text evidence="4 13">Belongs to the copper/topaquinone oxidase family.</text>
</comment>
<feature type="transmembrane region" description="Helical" evidence="14">
    <location>
        <begin position="12"/>
        <end position="36"/>
    </location>
</feature>
<feature type="active site" description="Proton acceptor" evidence="11">
    <location>
        <position position="390"/>
    </location>
</feature>
<evidence type="ECO:0000256" key="11">
    <source>
        <dbReference type="PIRSR" id="PIRSR600269-50"/>
    </source>
</evidence>
<dbReference type="InterPro" id="IPR015798">
    <property type="entry name" value="Cu_amine_oxidase_C"/>
</dbReference>
<dbReference type="Proteomes" id="UP000198287">
    <property type="component" value="Unassembled WGS sequence"/>
</dbReference>
<keyword evidence="14" id="KW-0812">Transmembrane</keyword>
<comment type="cofactor">
    <cofactor evidence="1">
        <name>Cu cation</name>
        <dbReference type="ChEBI" id="CHEBI:23378"/>
    </cofactor>
</comment>
<evidence type="ECO:0000256" key="6">
    <source>
        <dbReference type="ARBA" id="ARBA00022723"/>
    </source>
</evidence>
<evidence type="ECO:0000256" key="9">
    <source>
        <dbReference type="ARBA" id="ARBA00023008"/>
    </source>
</evidence>
<dbReference type="SUPFAM" id="SSF49998">
    <property type="entry name" value="Amine oxidase catalytic domain"/>
    <property type="match status" value="1"/>
</dbReference>
<feature type="active site" description="Schiff-base intermediate with substrate; via topaquinone" evidence="11">
    <location>
        <position position="474"/>
    </location>
</feature>
<reference evidence="18 19" key="1">
    <citation type="submission" date="2015-12" db="EMBL/GenBank/DDBJ databases">
        <title>The genome of Folsomia candida.</title>
        <authorList>
            <person name="Faddeeva A."/>
            <person name="Derks M.F."/>
            <person name="Anvar Y."/>
            <person name="Smit S."/>
            <person name="Van Straalen N."/>
            <person name="Roelofs D."/>
        </authorList>
    </citation>
    <scope>NUCLEOTIDE SEQUENCE [LARGE SCALE GENOMIC DNA]</scope>
    <source>
        <strain evidence="18 19">VU population</strain>
        <tissue evidence="18">Whole body</tissue>
    </source>
</reference>
<evidence type="ECO:0000256" key="10">
    <source>
        <dbReference type="ARBA" id="ARBA00023211"/>
    </source>
</evidence>
<dbReference type="Pfam" id="PF01179">
    <property type="entry name" value="Cu_amine_oxid"/>
    <property type="match status" value="1"/>
</dbReference>
<dbReference type="GO" id="GO:0005507">
    <property type="term" value="F:copper ion binding"/>
    <property type="evidence" value="ECO:0007669"/>
    <property type="project" value="InterPro"/>
</dbReference>
<sequence length="733" mass="82504">MNSKQCRHFYNNLHFLISVIQVKLFVVSCLVVIIVGGDERNEDKMKITQCYCTGFVSDKCIPIDKSGIDETTVSGGSVLHPLDPLSSNEIKNSKRIILESEKGLQGGLIFNTITLIEPPKGDIIKYFLSDTTPPRNSFVRKSLSILWHAKTGDVYEARVNLDKDILESLVRMPEKFQIPLISPDDDDLVHNALIKDRTVQERCKDLGILDMSLIRTATWPIGYIEDRPEYKKLKRPYHVFMYVQNFNGDNAHAHPLPFIVIVDIVGPKIIAIENVPIHDEDYKMGENQGGNSVPKMPSNFDSSLRAPNFLRRTDKPILTYMPDGPSYTLRRNLVEWQNFKIRIGFTAREGVVLHNVMYNKRPLLYRASVSEMGVIYGDPRPPYHRKYGLDVGDAGIGWRANELKNPDDCLGETKFINVTVNNNAGDPVEIKNAICVTEEDAGILWKHVDSWTGKTASVRSHRLVIAFTATTGNYDLTYSWMFYQDASIQFNVKLMGIVSTNMMAVNGSRSKFGGVMLPQVMAQHHQHIVALRLDTEIDGSCNTVETVDVVPLDGSTSSKANPYGQGFTVRKNRLETQGKGGVNTSSETGRVWMVINEGSVHPHSGGPVGYKLIPSNSPKLMQKDDSPILRPIFSHARNNLWVTRYKDGQIFAGGFYKSELGLPDWMEAESNSTIVNTDIVLWHVFNAVHVARAEDFPLMSAEPRDVWLKPFNFFVENPSLDIPSTSTWKKREL</sequence>
<dbReference type="Pfam" id="PF02727">
    <property type="entry name" value="Cu_amine_oxidN2"/>
    <property type="match status" value="1"/>
</dbReference>
<keyword evidence="7 11" id="KW-0801">TPQ</keyword>
<dbReference type="EC" id="1.4.3.-" evidence="13"/>
<evidence type="ECO:0000256" key="3">
    <source>
        <dbReference type="ARBA" id="ARBA00001947"/>
    </source>
</evidence>
<keyword evidence="10" id="KW-0464">Manganese</keyword>
<protein>
    <recommendedName>
        <fullName evidence="13">Amine oxidase</fullName>
        <ecNumber evidence="13">1.4.3.-</ecNumber>
    </recommendedName>
</protein>
<dbReference type="InterPro" id="IPR036460">
    <property type="entry name" value="Cu_amine_oxidase_C_sf"/>
</dbReference>
<comment type="cofactor">
    <cofactor evidence="2">
        <name>Mn(2+)</name>
        <dbReference type="ChEBI" id="CHEBI:29035"/>
    </cofactor>
</comment>
<dbReference type="Pfam" id="PF02728">
    <property type="entry name" value="Cu_amine_oxidN3"/>
    <property type="match status" value="1"/>
</dbReference>
<gene>
    <name evidence="18" type="ORF">Fcan01_17683</name>
</gene>
<feature type="domain" description="Copper amine oxidase N3-terminal" evidence="17">
    <location>
        <begin position="187"/>
        <end position="274"/>
    </location>
</feature>
<dbReference type="AlphaFoldDB" id="A0A226DSG7"/>
<dbReference type="InterPro" id="IPR000269">
    <property type="entry name" value="Cu_amine_oxidase"/>
</dbReference>
<accession>A0A226DSG7</accession>
<evidence type="ECO:0000256" key="12">
    <source>
        <dbReference type="PIRSR" id="PIRSR600269-51"/>
    </source>
</evidence>
<comment type="subunit">
    <text evidence="5">Homodimer.</text>
</comment>
<feature type="domain" description="Copper amine oxidase N2-terminal" evidence="16">
    <location>
        <begin position="80"/>
        <end position="139"/>
    </location>
</feature>
<feature type="modified residue" description="2',4',5'-topaquinone" evidence="12">
    <location>
        <position position="474"/>
    </location>
</feature>
<dbReference type="SUPFAM" id="SSF54416">
    <property type="entry name" value="Amine oxidase N-terminal region"/>
    <property type="match status" value="2"/>
</dbReference>
<evidence type="ECO:0000256" key="8">
    <source>
        <dbReference type="ARBA" id="ARBA00023002"/>
    </source>
</evidence>
<evidence type="ECO:0000256" key="14">
    <source>
        <dbReference type="SAM" id="Phobius"/>
    </source>
</evidence>